<sequence length="49" mass="5821">MKTQIKSIFNLIEIFRTGKRKVKQAIQPELYCKTNSVQDYYCDQEHIGI</sequence>
<accession>A0A2S6IL58</accession>
<comment type="caution">
    <text evidence="1">The sequence shown here is derived from an EMBL/GenBank/DDBJ whole genome shotgun (WGS) entry which is preliminary data.</text>
</comment>
<evidence type="ECO:0000313" key="2">
    <source>
        <dbReference type="Proteomes" id="UP000239002"/>
    </source>
</evidence>
<name>A0A2S6IL58_9FLAO</name>
<protein>
    <submittedName>
        <fullName evidence="1">Uncharacterized protein</fullName>
    </submittedName>
</protein>
<reference evidence="1 2" key="1">
    <citation type="submission" date="2018-02" db="EMBL/GenBank/DDBJ databases">
        <title>Genomic Encyclopedia of Archaeal and Bacterial Type Strains, Phase II (KMG-II): from individual species to whole genera.</title>
        <authorList>
            <person name="Goeker M."/>
        </authorList>
    </citation>
    <scope>NUCLEOTIDE SEQUENCE [LARGE SCALE GENOMIC DNA]</scope>
    <source>
        <strain evidence="1 2">DSM 16809</strain>
    </source>
</reference>
<proteinExistence type="predicted"/>
<keyword evidence="2" id="KW-1185">Reference proteome</keyword>
<dbReference type="EMBL" id="PTJE01000003">
    <property type="protein sequence ID" value="PPK94906.1"/>
    <property type="molecule type" value="Genomic_DNA"/>
</dbReference>
<evidence type="ECO:0000313" key="1">
    <source>
        <dbReference type="EMBL" id="PPK94906.1"/>
    </source>
</evidence>
<gene>
    <name evidence="1" type="ORF">LY01_01659</name>
</gene>
<dbReference type="AlphaFoldDB" id="A0A2S6IL58"/>
<dbReference type="RefSeq" id="WP_170034572.1">
    <property type="nucleotide sequence ID" value="NZ_MQVW01000024.1"/>
</dbReference>
<organism evidence="1 2">
    <name type="scientific">Nonlabens xylanidelens</name>
    <dbReference type="NCBI Taxonomy" id="191564"/>
    <lineage>
        <taxon>Bacteria</taxon>
        <taxon>Pseudomonadati</taxon>
        <taxon>Bacteroidota</taxon>
        <taxon>Flavobacteriia</taxon>
        <taxon>Flavobacteriales</taxon>
        <taxon>Flavobacteriaceae</taxon>
        <taxon>Nonlabens</taxon>
    </lineage>
</organism>
<dbReference type="Proteomes" id="UP000239002">
    <property type="component" value="Unassembled WGS sequence"/>
</dbReference>